<evidence type="ECO:0000256" key="6">
    <source>
        <dbReference type="ARBA" id="ARBA00023134"/>
    </source>
</evidence>
<comment type="caution">
    <text evidence="8">Lacks conserved residue(s) required for the propagation of feature annotation.</text>
</comment>
<comment type="subcellular location">
    <subcellularLocation>
        <location evidence="8">Cytoplasm</location>
    </subcellularLocation>
</comment>
<evidence type="ECO:0000256" key="5">
    <source>
        <dbReference type="ARBA" id="ARBA00022842"/>
    </source>
</evidence>
<comment type="domain">
    <text evidence="8">The N-terminal domain determines nucleotide recognition and specific binding, while the C-terminal domain determines the specific binding to the target protein.</text>
</comment>
<dbReference type="CDD" id="cd02503">
    <property type="entry name" value="MobA"/>
    <property type="match status" value="1"/>
</dbReference>
<dbReference type="Proteomes" id="UP001222118">
    <property type="component" value="Chromosome"/>
</dbReference>
<feature type="domain" description="MobA-like NTP transferase" evidence="9">
    <location>
        <begin position="6"/>
        <end position="164"/>
    </location>
</feature>
<evidence type="ECO:0000313" key="10">
    <source>
        <dbReference type="EMBL" id="WDR05872.1"/>
    </source>
</evidence>
<evidence type="ECO:0000256" key="7">
    <source>
        <dbReference type="ARBA" id="ARBA00023150"/>
    </source>
</evidence>
<evidence type="ECO:0000256" key="4">
    <source>
        <dbReference type="ARBA" id="ARBA00022741"/>
    </source>
</evidence>
<proteinExistence type="inferred from homology"/>
<dbReference type="RefSeq" id="WP_282211390.1">
    <property type="nucleotide sequence ID" value="NZ_CP118247.1"/>
</dbReference>
<sequence length="200" mass="21457">MNETVGLILAGGSGQRLGGVRKADLKLGGTRLLDRVSASTGLADVIVSIGHHPPSTFSKFESVVVPDLTTETGGPLAGLAAAVKHLSKRAQTPEFILSTAVDVPFLPANFGCRMRNGIGSNAAAFVQWGDNFYPTNALWRLRTLADLPDRVQRGAAPKNLKRLLQEIGAVPVTWDDAFDPFSNVNTLADLLELTRRIDRN</sequence>
<organism evidence="10 11">
    <name type="scientific">Devosia rhodophyticola</name>
    <dbReference type="NCBI Taxonomy" id="3026423"/>
    <lineage>
        <taxon>Bacteria</taxon>
        <taxon>Pseudomonadati</taxon>
        <taxon>Pseudomonadota</taxon>
        <taxon>Alphaproteobacteria</taxon>
        <taxon>Hyphomicrobiales</taxon>
        <taxon>Devosiaceae</taxon>
        <taxon>Devosia</taxon>
    </lineage>
</organism>
<protein>
    <recommendedName>
        <fullName evidence="8">Molybdenum cofactor guanylyltransferase</fullName>
        <shortName evidence="8">MoCo guanylyltransferase</shortName>
        <ecNumber evidence="8">2.7.7.77</ecNumber>
    </recommendedName>
    <alternativeName>
        <fullName evidence="8">GTP:molybdopterin guanylyltransferase</fullName>
    </alternativeName>
    <alternativeName>
        <fullName evidence="8">Mo-MPT guanylyltransferase</fullName>
    </alternativeName>
    <alternativeName>
        <fullName evidence="8">Molybdopterin guanylyltransferase</fullName>
    </alternativeName>
    <alternativeName>
        <fullName evidence="8">Molybdopterin-guanine dinucleotide synthase</fullName>
        <shortName evidence="8">MGD synthase</shortName>
    </alternativeName>
</protein>
<evidence type="ECO:0000313" key="11">
    <source>
        <dbReference type="Proteomes" id="UP001222118"/>
    </source>
</evidence>
<comment type="similarity">
    <text evidence="8">Belongs to the MobA family.</text>
</comment>
<evidence type="ECO:0000259" key="9">
    <source>
        <dbReference type="Pfam" id="PF12804"/>
    </source>
</evidence>
<dbReference type="GO" id="GO:0016740">
    <property type="term" value="F:transferase activity"/>
    <property type="evidence" value="ECO:0007669"/>
    <property type="project" value="UniProtKB-KW"/>
</dbReference>
<accession>A0ABY7YXD2</accession>
<dbReference type="InterPro" id="IPR013482">
    <property type="entry name" value="Molybde_CF_guanTrfase"/>
</dbReference>
<feature type="binding site" evidence="8">
    <location>
        <position position="67"/>
    </location>
    <ligand>
        <name>GTP</name>
        <dbReference type="ChEBI" id="CHEBI:37565"/>
    </ligand>
</feature>
<dbReference type="HAMAP" id="MF_00316">
    <property type="entry name" value="MobA"/>
    <property type="match status" value="1"/>
</dbReference>
<keyword evidence="2 8" id="KW-0808">Transferase</keyword>
<feature type="binding site" evidence="8">
    <location>
        <position position="22"/>
    </location>
    <ligand>
        <name>GTP</name>
        <dbReference type="ChEBI" id="CHEBI:37565"/>
    </ligand>
</feature>
<dbReference type="Pfam" id="PF12804">
    <property type="entry name" value="NTP_transf_3"/>
    <property type="match status" value="1"/>
</dbReference>
<reference evidence="10 11" key="1">
    <citation type="submission" date="2023-02" db="EMBL/GenBank/DDBJ databases">
        <title>Devosia chondri sp. nov., isolated from the phycosphere of marine algae.</title>
        <authorList>
            <person name="Kim J.M."/>
            <person name="Lee J.K."/>
            <person name="Choi B.J."/>
            <person name="Bayburt H."/>
            <person name="Jeon C.O."/>
        </authorList>
    </citation>
    <scope>NUCLEOTIDE SEQUENCE [LARGE SCALE GENOMIC DNA]</scope>
    <source>
        <strain evidence="10 11">G2-5</strain>
    </source>
</reference>
<feature type="binding site" evidence="8">
    <location>
        <position position="102"/>
    </location>
    <ligand>
        <name>Mg(2+)</name>
        <dbReference type="ChEBI" id="CHEBI:18420"/>
    </ligand>
</feature>
<evidence type="ECO:0000256" key="1">
    <source>
        <dbReference type="ARBA" id="ARBA00022490"/>
    </source>
</evidence>
<comment type="function">
    <text evidence="8">Transfers a GMP moiety from GTP to Mo-molybdopterin (Mo-MPT) cofactor (Moco or molybdenum cofactor) to form Mo-molybdopterin guanine dinucleotide (Mo-MGD) cofactor.</text>
</comment>
<keyword evidence="1 8" id="KW-0963">Cytoplasm</keyword>
<gene>
    <name evidence="8" type="primary">mobA</name>
    <name evidence="10" type="ORF">PSQ90_16825</name>
</gene>
<evidence type="ECO:0000256" key="3">
    <source>
        <dbReference type="ARBA" id="ARBA00022723"/>
    </source>
</evidence>
<name>A0ABY7YXD2_9HYPH</name>
<keyword evidence="6 8" id="KW-0342">GTP-binding</keyword>
<dbReference type="SUPFAM" id="SSF53448">
    <property type="entry name" value="Nucleotide-diphospho-sugar transferases"/>
    <property type="match status" value="1"/>
</dbReference>
<evidence type="ECO:0000256" key="2">
    <source>
        <dbReference type="ARBA" id="ARBA00022679"/>
    </source>
</evidence>
<dbReference type="PANTHER" id="PTHR19136">
    <property type="entry name" value="MOLYBDENUM COFACTOR GUANYLYLTRANSFERASE"/>
    <property type="match status" value="1"/>
</dbReference>
<keyword evidence="7 8" id="KW-0501">Molybdenum cofactor biosynthesis</keyword>
<dbReference type="PANTHER" id="PTHR19136:SF81">
    <property type="entry name" value="MOLYBDENUM COFACTOR GUANYLYLTRANSFERASE"/>
    <property type="match status" value="1"/>
</dbReference>
<keyword evidence="11" id="KW-1185">Reference proteome</keyword>
<evidence type="ECO:0000256" key="8">
    <source>
        <dbReference type="HAMAP-Rule" id="MF_00316"/>
    </source>
</evidence>
<dbReference type="EMBL" id="CP118247">
    <property type="protein sequence ID" value="WDR05872.1"/>
    <property type="molecule type" value="Genomic_DNA"/>
</dbReference>
<dbReference type="Gene3D" id="3.90.550.10">
    <property type="entry name" value="Spore Coat Polysaccharide Biosynthesis Protein SpsA, Chain A"/>
    <property type="match status" value="1"/>
</dbReference>
<comment type="subunit">
    <text evidence="8">Monomer.</text>
</comment>
<comment type="cofactor">
    <cofactor evidence="8">
        <name>Mg(2+)</name>
        <dbReference type="ChEBI" id="CHEBI:18420"/>
    </cofactor>
</comment>
<dbReference type="InterPro" id="IPR025877">
    <property type="entry name" value="MobA-like_NTP_Trfase"/>
</dbReference>
<feature type="binding site" evidence="8">
    <location>
        <position position="102"/>
    </location>
    <ligand>
        <name>GTP</name>
        <dbReference type="ChEBI" id="CHEBI:37565"/>
    </ligand>
</feature>
<dbReference type="EC" id="2.7.7.77" evidence="8"/>
<keyword evidence="5 8" id="KW-0460">Magnesium</keyword>
<feature type="binding site" evidence="8">
    <location>
        <begin position="9"/>
        <end position="11"/>
    </location>
    <ligand>
        <name>GTP</name>
        <dbReference type="ChEBI" id="CHEBI:37565"/>
    </ligand>
</feature>
<keyword evidence="4 8" id="KW-0547">Nucleotide-binding</keyword>
<comment type="catalytic activity">
    <reaction evidence="8">
        <text>Mo-molybdopterin + GTP + H(+) = Mo-molybdopterin guanine dinucleotide + diphosphate</text>
        <dbReference type="Rhea" id="RHEA:34243"/>
        <dbReference type="ChEBI" id="CHEBI:15378"/>
        <dbReference type="ChEBI" id="CHEBI:33019"/>
        <dbReference type="ChEBI" id="CHEBI:37565"/>
        <dbReference type="ChEBI" id="CHEBI:71302"/>
        <dbReference type="ChEBI" id="CHEBI:71310"/>
        <dbReference type="EC" id="2.7.7.77"/>
    </reaction>
</comment>
<dbReference type="InterPro" id="IPR029044">
    <property type="entry name" value="Nucleotide-diphossugar_trans"/>
</dbReference>
<keyword evidence="3 8" id="KW-0479">Metal-binding</keyword>